<dbReference type="AlphaFoldDB" id="A0A1Q2KZ36"/>
<protein>
    <recommendedName>
        <fullName evidence="3">Nudix hydrolase domain-containing protein</fullName>
    </recommendedName>
</protein>
<proteinExistence type="predicted"/>
<dbReference type="InterPro" id="IPR015797">
    <property type="entry name" value="NUDIX_hydrolase-like_dom_sf"/>
</dbReference>
<evidence type="ECO:0000259" key="3">
    <source>
        <dbReference type="PROSITE" id="PS51462"/>
    </source>
</evidence>
<keyword evidence="5" id="KW-1185">Reference proteome</keyword>
<evidence type="ECO:0000256" key="1">
    <source>
        <dbReference type="ARBA" id="ARBA00001946"/>
    </source>
</evidence>
<dbReference type="PRINTS" id="PR00502">
    <property type="entry name" value="NUDIXFAMILY"/>
</dbReference>
<dbReference type="Gene3D" id="3.90.79.10">
    <property type="entry name" value="Nucleoside Triphosphate Pyrophosphohydrolase"/>
    <property type="match status" value="1"/>
</dbReference>
<dbReference type="PANTHER" id="PTHR43046:SF14">
    <property type="entry name" value="MUTT_NUDIX FAMILY PROTEIN"/>
    <property type="match status" value="1"/>
</dbReference>
<evidence type="ECO:0000256" key="2">
    <source>
        <dbReference type="ARBA" id="ARBA00022801"/>
    </source>
</evidence>
<dbReference type="EMBL" id="CP019640">
    <property type="protein sequence ID" value="AQQ53470.1"/>
    <property type="molecule type" value="Genomic_DNA"/>
</dbReference>
<dbReference type="PANTHER" id="PTHR43046">
    <property type="entry name" value="GDP-MANNOSE MANNOSYL HYDROLASE"/>
    <property type="match status" value="1"/>
</dbReference>
<gene>
    <name evidence="4" type="ORF">B0X71_10555</name>
</gene>
<dbReference type="SUPFAM" id="SSF55811">
    <property type="entry name" value="Nudix"/>
    <property type="match status" value="1"/>
</dbReference>
<dbReference type="Proteomes" id="UP000188184">
    <property type="component" value="Chromosome"/>
</dbReference>
<dbReference type="GO" id="GO:0016787">
    <property type="term" value="F:hydrolase activity"/>
    <property type="evidence" value="ECO:0007669"/>
    <property type="project" value="UniProtKB-KW"/>
</dbReference>
<feature type="domain" description="Nudix hydrolase" evidence="3">
    <location>
        <begin position="6"/>
        <end position="74"/>
    </location>
</feature>
<reference evidence="4 5" key="1">
    <citation type="submission" date="2017-02" db="EMBL/GenBank/DDBJ databases">
        <title>The complete genomic sequence of a novel cold adapted crude oil-degrading bacterium Planococcus qaidamina Y42.</title>
        <authorList>
            <person name="Yang R."/>
        </authorList>
    </citation>
    <scope>NUCLEOTIDE SEQUENCE [LARGE SCALE GENOMIC DNA]</scope>
    <source>
        <strain evidence="4 5">Y42</strain>
    </source>
</reference>
<accession>A0A1Q2KZ36</accession>
<dbReference type="Pfam" id="PF00293">
    <property type="entry name" value="NUDIX"/>
    <property type="match status" value="1"/>
</dbReference>
<name>A0A1Q2KZ36_9BACL</name>
<evidence type="ECO:0000313" key="4">
    <source>
        <dbReference type="EMBL" id="AQQ53470.1"/>
    </source>
</evidence>
<sequence>MTAARKKWRGAAAIIVLENKMLMVKEKETGGWSIPSGGIEEGEFPEHAYIRKVLEETGFKVEIEKTLHSELPST</sequence>
<dbReference type="InterPro" id="IPR020476">
    <property type="entry name" value="Nudix_hydrolase"/>
</dbReference>
<dbReference type="RefSeq" id="WP_077589368.1">
    <property type="nucleotide sequence ID" value="NZ_CP019640.1"/>
</dbReference>
<comment type="cofactor">
    <cofactor evidence="1">
        <name>Mg(2+)</name>
        <dbReference type="ChEBI" id="CHEBI:18420"/>
    </cofactor>
</comment>
<dbReference type="PROSITE" id="PS51462">
    <property type="entry name" value="NUDIX"/>
    <property type="match status" value="1"/>
</dbReference>
<organism evidence="4 5">
    <name type="scientific">Planococcus lenghuensis</name>
    <dbReference type="NCBI Taxonomy" id="2213202"/>
    <lineage>
        <taxon>Bacteria</taxon>
        <taxon>Bacillati</taxon>
        <taxon>Bacillota</taxon>
        <taxon>Bacilli</taxon>
        <taxon>Bacillales</taxon>
        <taxon>Caryophanaceae</taxon>
        <taxon>Planococcus</taxon>
    </lineage>
</organism>
<dbReference type="OrthoDB" id="9787880at2"/>
<dbReference type="InterPro" id="IPR000086">
    <property type="entry name" value="NUDIX_hydrolase_dom"/>
</dbReference>
<keyword evidence="2" id="KW-0378">Hydrolase</keyword>
<evidence type="ECO:0000313" key="5">
    <source>
        <dbReference type="Proteomes" id="UP000188184"/>
    </source>
</evidence>
<dbReference type="KEGG" id="pmar:B0X71_10555"/>